<feature type="domain" description="ARID" evidence="4">
    <location>
        <begin position="12"/>
        <end position="104"/>
    </location>
</feature>
<dbReference type="PANTHER" id="PTHR22970">
    <property type="entry name" value="AT-RICH INTERACTIVE DOMAIN-CONTAINING PROTEIN 2"/>
    <property type="match status" value="1"/>
</dbReference>
<keyword evidence="3" id="KW-0539">Nucleus</keyword>
<accession>A0A4Y2ALL8</accession>
<evidence type="ECO:0000256" key="3">
    <source>
        <dbReference type="ARBA" id="ARBA00023242"/>
    </source>
</evidence>
<dbReference type="SUPFAM" id="SSF46774">
    <property type="entry name" value="ARID-like"/>
    <property type="match status" value="1"/>
</dbReference>
<dbReference type="Pfam" id="PF01388">
    <property type="entry name" value="ARID"/>
    <property type="match status" value="1"/>
</dbReference>
<dbReference type="Proteomes" id="UP000499080">
    <property type="component" value="Unassembled WGS sequence"/>
</dbReference>
<dbReference type="SMART" id="SM00501">
    <property type="entry name" value="BRIGHT"/>
    <property type="match status" value="1"/>
</dbReference>
<evidence type="ECO:0000259" key="4">
    <source>
        <dbReference type="PROSITE" id="PS51011"/>
    </source>
</evidence>
<dbReference type="InterPro" id="IPR036431">
    <property type="entry name" value="ARID_dom_sf"/>
</dbReference>
<dbReference type="GO" id="GO:0003677">
    <property type="term" value="F:DNA binding"/>
    <property type="evidence" value="ECO:0007669"/>
    <property type="project" value="InterPro"/>
</dbReference>
<dbReference type="SMART" id="SM01014">
    <property type="entry name" value="ARID"/>
    <property type="match status" value="1"/>
</dbReference>
<dbReference type="PROSITE" id="PS51011">
    <property type="entry name" value="ARID"/>
    <property type="match status" value="1"/>
</dbReference>
<keyword evidence="1" id="KW-0805">Transcription regulation</keyword>
<dbReference type="EMBL" id="BGPR01000022">
    <property type="protein sequence ID" value="GBL80527.1"/>
    <property type="molecule type" value="Genomic_DNA"/>
</dbReference>
<keyword evidence="2" id="KW-0804">Transcription</keyword>
<gene>
    <name evidence="5" type="primary">Arid2_1</name>
    <name evidence="5" type="ORF">AVEN_225226_1</name>
</gene>
<dbReference type="PANTHER" id="PTHR22970:SF14">
    <property type="entry name" value="AT-RICH INTERACTIVE DOMAIN-CONTAINING PROTEIN 2"/>
    <property type="match status" value="1"/>
</dbReference>
<dbReference type="InterPro" id="IPR052406">
    <property type="entry name" value="Chromatin_Remodeling_Comp"/>
</dbReference>
<reference evidence="5 6" key="1">
    <citation type="journal article" date="2019" name="Sci. Rep.">
        <title>Orb-weaving spider Araneus ventricosus genome elucidates the spidroin gene catalogue.</title>
        <authorList>
            <person name="Kono N."/>
            <person name="Nakamura H."/>
            <person name="Ohtoshi R."/>
            <person name="Moran D.A.P."/>
            <person name="Shinohara A."/>
            <person name="Yoshida Y."/>
            <person name="Fujiwara M."/>
            <person name="Mori M."/>
            <person name="Tomita M."/>
            <person name="Arakawa K."/>
        </authorList>
    </citation>
    <scope>NUCLEOTIDE SEQUENCE [LARGE SCALE GENOMIC DNA]</scope>
</reference>
<keyword evidence="6" id="KW-1185">Reference proteome</keyword>
<organism evidence="5 6">
    <name type="scientific">Araneus ventricosus</name>
    <name type="common">Orbweaver spider</name>
    <name type="synonym">Epeira ventricosa</name>
    <dbReference type="NCBI Taxonomy" id="182803"/>
    <lineage>
        <taxon>Eukaryota</taxon>
        <taxon>Metazoa</taxon>
        <taxon>Ecdysozoa</taxon>
        <taxon>Arthropoda</taxon>
        <taxon>Chelicerata</taxon>
        <taxon>Arachnida</taxon>
        <taxon>Araneae</taxon>
        <taxon>Araneomorphae</taxon>
        <taxon>Entelegynae</taxon>
        <taxon>Araneoidea</taxon>
        <taxon>Araneidae</taxon>
        <taxon>Araneus</taxon>
    </lineage>
</organism>
<sequence>MEKLHRVPDVSRQDYYAFVNELKLFHQNRGTPFRHLPKINGREIDLQKFYNQVTALGGLQKVIEHQKWDSVVEVLKLPKACVNFALTLRQIYIRGPILKSWLQVFPFSVFKSHATVPPRLLRGCCRSKTGFVSYASVGFKFFFCQLSEVLFYKANRVSDVDEVRLLPICAHIYYLLDY</sequence>
<dbReference type="OrthoDB" id="338531at2759"/>
<name>A0A4Y2ALL8_ARAVE</name>
<proteinExistence type="predicted"/>
<dbReference type="AlphaFoldDB" id="A0A4Y2ALL8"/>
<protein>
    <submittedName>
        <fullName evidence="5">AT-rich interactive domain-containing protein 2</fullName>
    </submittedName>
</protein>
<evidence type="ECO:0000313" key="5">
    <source>
        <dbReference type="EMBL" id="GBL80527.1"/>
    </source>
</evidence>
<evidence type="ECO:0000313" key="6">
    <source>
        <dbReference type="Proteomes" id="UP000499080"/>
    </source>
</evidence>
<evidence type="ECO:0000256" key="2">
    <source>
        <dbReference type="ARBA" id="ARBA00023163"/>
    </source>
</evidence>
<dbReference type="Gene3D" id="1.10.150.60">
    <property type="entry name" value="ARID DNA-binding domain"/>
    <property type="match status" value="1"/>
</dbReference>
<evidence type="ECO:0000256" key="1">
    <source>
        <dbReference type="ARBA" id="ARBA00023015"/>
    </source>
</evidence>
<dbReference type="InterPro" id="IPR001606">
    <property type="entry name" value="ARID_dom"/>
</dbReference>
<comment type="caution">
    <text evidence="5">The sequence shown here is derived from an EMBL/GenBank/DDBJ whole genome shotgun (WGS) entry which is preliminary data.</text>
</comment>